<comment type="caution">
    <text evidence="5">The sequence shown here is derived from an EMBL/GenBank/DDBJ whole genome shotgun (WGS) entry which is preliminary data.</text>
</comment>
<dbReference type="GO" id="GO:0016887">
    <property type="term" value="F:ATP hydrolysis activity"/>
    <property type="evidence" value="ECO:0007669"/>
    <property type="project" value="InterPro"/>
</dbReference>
<dbReference type="PROSITE" id="PS00211">
    <property type="entry name" value="ABC_TRANSPORTER_1"/>
    <property type="match status" value="1"/>
</dbReference>
<evidence type="ECO:0000313" key="5">
    <source>
        <dbReference type="EMBL" id="MBD3323255.1"/>
    </source>
</evidence>
<dbReference type="InterPro" id="IPR003439">
    <property type="entry name" value="ABC_transporter-like_ATP-bd"/>
</dbReference>
<evidence type="ECO:0000256" key="3">
    <source>
        <dbReference type="ARBA" id="ARBA00022840"/>
    </source>
</evidence>
<keyword evidence="3 5" id="KW-0067">ATP-binding</keyword>
<dbReference type="InterPro" id="IPR050166">
    <property type="entry name" value="ABC_transporter_ATP-bind"/>
</dbReference>
<evidence type="ECO:0000259" key="4">
    <source>
        <dbReference type="PROSITE" id="PS50893"/>
    </source>
</evidence>
<dbReference type="InterPro" id="IPR027417">
    <property type="entry name" value="P-loop_NTPase"/>
</dbReference>
<dbReference type="PROSITE" id="PS50893">
    <property type="entry name" value="ABC_TRANSPORTER_2"/>
    <property type="match status" value="1"/>
</dbReference>
<dbReference type="SMART" id="SM00382">
    <property type="entry name" value="AAA"/>
    <property type="match status" value="1"/>
</dbReference>
<dbReference type="GO" id="GO:0005524">
    <property type="term" value="F:ATP binding"/>
    <property type="evidence" value="ECO:0007669"/>
    <property type="project" value="UniProtKB-KW"/>
</dbReference>
<proteinExistence type="predicted"/>
<dbReference type="Proteomes" id="UP000649604">
    <property type="component" value="Unassembled WGS sequence"/>
</dbReference>
<name>A0A9D5JS61_9BACT</name>
<dbReference type="PANTHER" id="PTHR42788">
    <property type="entry name" value="TAURINE IMPORT ATP-BINDING PROTEIN-RELATED"/>
    <property type="match status" value="1"/>
</dbReference>
<evidence type="ECO:0000313" key="6">
    <source>
        <dbReference type="Proteomes" id="UP000649604"/>
    </source>
</evidence>
<dbReference type="InterPro" id="IPR017871">
    <property type="entry name" value="ABC_transporter-like_CS"/>
</dbReference>
<dbReference type="AlphaFoldDB" id="A0A9D5JS61"/>
<keyword evidence="1" id="KW-0813">Transport</keyword>
<evidence type="ECO:0000256" key="1">
    <source>
        <dbReference type="ARBA" id="ARBA00022448"/>
    </source>
</evidence>
<protein>
    <submittedName>
        <fullName evidence="5">ATP-binding cassette domain-containing protein</fullName>
    </submittedName>
</protein>
<evidence type="ECO:0000256" key="2">
    <source>
        <dbReference type="ARBA" id="ARBA00022741"/>
    </source>
</evidence>
<feature type="domain" description="ABC transporter" evidence="4">
    <location>
        <begin position="3"/>
        <end position="233"/>
    </location>
</feature>
<sequence length="258" mass="29384">MELMCQHLAKVFPSSQGDVSVLKDVDFAVAPREFVSIVGPSGCGKTTLLKLIAGLVQPTSGRITFGAANNHGRPQQAMVFQEHGLLPWMTILDNVALGLERHRMTRTERREPASRFLAQVGLSQFANHYPSQLSVGMRQRAAISRAFIAEPHILLMDEPFSALDAQTRLIMQEELLRIWQMHHQTIVYVTHDIEEAILLSDRVLVMSGRPATIIEEIPVFLERPRRFFDQEYPVVKELTRHIWHLLETDARQYLLRGT</sequence>
<organism evidence="5 6">
    <name type="scientific">candidate division KSB3 bacterium</name>
    <dbReference type="NCBI Taxonomy" id="2044937"/>
    <lineage>
        <taxon>Bacteria</taxon>
        <taxon>candidate division KSB3</taxon>
    </lineage>
</organism>
<dbReference type="EMBL" id="WJJP01000045">
    <property type="protein sequence ID" value="MBD3323255.1"/>
    <property type="molecule type" value="Genomic_DNA"/>
</dbReference>
<accession>A0A9D5JS61</accession>
<reference evidence="5" key="1">
    <citation type="submission" date="2019-11" db="EMBL/GenBank/DDBJ databases">
        <title>Microbial mats filling the niche in hypersaline microbial mats.</title>
        <authorList>
            <person name="Wong H.L."/>
            <person name="Macleod F.I."/>
            <person name="White R.A. III"/>
            <person name="Burns B.P."/>
        </authorList>
    </citation>
    <scope>NUCLEOTIDE SEQUENCE</scope>
    <source>
        <strain evidence="5">Rbin_158</strain>
    </source>
</reference>
<dbReference type="Pfam" id="PF00005">
    <property type="entry name" value="ABC_tran"/>
    <property type="match status" value="1"/>
</dbReference>
<keyword evidence="2" id="KW-0547">Nucleotide-binding</keyword>
<dbReference type="SUPFAM" id="SSF52540">
    <property type="entry name" value="P-loop containing nucleoside triphosphate hydrolases"/>
    <property type="match status" value="1"/>
</dbReference>
<dbReference type="Gene3D" id="3.40.50.300">
    <property type="entry name" value="P-loop containing nucleotide triphosphate hydrolases"/>
    <property type="match status" value="1"/>
</dbReference>
<gene>
    <name evidence="5" type="ORF">GF339_01650</name>
</gene>
<dbReference type="PANTHER" id="PTHR42788:SF13">
    <property type="entry name" value="ALIPHATIC SULFONATES IMPORT ATP-BINDING PROTEIN SSUB"/>
    <property type="match status" value="1"/>
</dbReference>
<dbReference type="InterPro" id="IPR003593">
    <property type="entry name" value="AAA+_ATPase"/>
</dbReference>
<dbReference type="CDD" id="cd03293">
    <property type="entry name" value="ABC_NrtD_SsuB_transporters"/>
    <property type="match status" value="1"/>
</dbReference>